<dbReference type="OrthoDB" id="10482301at2759"/>
<accession>A0A1Y2F9U2</accession>
<protein>
    <recommendedName>
        <fullName evidence="2">NAD(+) hydrolase ThsA Sir2/TIR-associating SLOG domain-containing protein</fullName>
    </recommendedName>
</protein>
<organism evidence="3 4">
    <name type="scientific">Protomyces lactucae-debilis</name>
    <dbReference type="NCBI Taxonomy" id="2754530"/>
    <lineage>
        <taxon>Eukaryota</taxon>
        <taxon>Fungi</taxon>
        <taxon>Dikarya</taxon>
        <taxon>Ascomycota</taxon>
        <taxon>Taphrinomycotina</taxon>
        <taxon>Taphrinomycetes</taxon>
        <taxon>Taphrinales</taxon>
        <taxon>Protomycetaceae</taxon>
        <taxon>Protomyces</taxon>
    </lineage>
</organism>
<keyword evidence="4" id="KW-1185">Reference proteome</keyword>
<dbReference type="EMBL" id="MCFI01000013">
    <property type="protein sequence ID" value="ORY80397.1"/>
    <property type="molecule type" value="Genomic_DNA"/>
</dbReference>
<comment type="caution">
    <text evidence="3">The sequence shown here is derived from an EMBL/GenBank/DDBJ whole genome shotgun (WGS) entry which is preliminary data.</text>
</comment>
<evidence type="ECO:0000313" key="3">
    <source>
        <dbReference type="EMBL" id="ORY80397.1"/>
    </source>
</evidence>
<dbReference type="AlphaFoldDB" id="A0A1Y2F9U2"/>
<dbReference type="InterPro" id="IPR041486">
    <property type="entry name" value="ThsA_STALD"/>
</dbReference>
<gene>
    <name evidence="3" type="ORF">BCR37DRAFT_381067</name>
</gene>
<sequence>MTHAARSRYFYNVRQDLISKANIMIIISGEKHGKDGSMVHSDTVMSEYTLGIEHGRFAIPVATFGGCSEIVHTKIAQDIKKRMHPYSALPNGLFAKLADKETSTDEMIETVFDIADWIVEHKLAASSRRSSIASDGGAHPFHSRTPSGVSLRGSERPRSSNHQTNKTSP</sequence>
<dbReference type="RefSeq" id="XP_040724285.1">
    <property type="nucleotide sequence ID" value="XM_040869607.1"/>
</dbReference>
<evidence type="ECO:0000256" key="1">
    <source>
        <dbReference type="SAM" id="MobiDB-lite"/>
    </source>
</evidence>
<dbReference type="GeneID" id="63786206"/>
<feature type="region of interest" description="Disordered" evidence="1">
    <location>
        <begin position="130"/>
        <end position="169"/>
    </location>
</feature>
<feature type="compositionally biased region" description="Polar residues" evidence="1">
    <location>
        <begin position="160"/>
        <end position="169"/>
    </location>
</feature>
<evidence type="ECO:0000313" key="4">
    <source>
        <dbReference type="Proteomes" id="UP000193685"/>
    </source>
</evidence>
<proteinExistence type="predicted"/>
<name>A0A1Y2F9U2_PROLT</name>
<reference evidence="3 4" key="1">
    <citation type="submission" date="2016-07" db="EMBL/GenBank/DDBJ databases">
        <title>Pervasive Adenine N6-methylation of Active Genes in Fungi.</title>
        <authorList>
            <consortium name="DOE Joint Genome Institute"/>
            <person name="Mondo S.J."/>
            <person name="Dannebaum R.O."/>
            <person name="Kuo R.C."/>
            <person name="Labutti K."/>
            <person name="Haridas S."/>
            <person name="Kuo A."/>
            <person name="Salamov A."/>
            <person name="Ahrendt S.R."/>
            <person name="Lipzen A."/>
            <person name="Sullivan W."/>
            <person name="Andreopoulos W.B."/>
            <person name="Clum A."/>
            <person name="Lindquist E."/>
            <person name="Daum C."/>
            <person name="Ramamoorthy G.K."/>
            <person name="Gryganskyi A."/>
            <person name="Culley D."/>
            <person name="Magnuson J.K."/>
            <person name="James T.Y."/>
            <person name="O'Malley M.A."/>
            <person name="Stajich J.E."/>
            <person name="Spatafora J.W."/>
            <person name="Visel A."/>
            <person name="Grigoriev I.V."/>
        </authorList>
    </citation>
    <scope>NUCLEOTIDE SEQUENCE [LARGE SCALE GENOMIC DNA]</scope>
    <source>
        <strain evidence="3 4">12-1054</strain>
    </source>
</reference>
<evidence type="ECO:0000259" key="2">
    <source>
        <dbReference type="Pfam" id="PF18185"/>
    </source>
</evidence>
<feature type="domain" description="NAD(+) hydrolase ThsA Sir2/TIR-associating SLOG" evidence="2">
    <location>
        <begin position="8"/>
        <end position="115"/>
    </location>
</feature>
<dbReference type="Proteomes" id="UP000193685">
    <property type="component" value="Unassembled WGS sequence"/>
</dbReference>
<dbReference type="Pfam" id="PF18185">
    <property type="entry name" value="STALD"/>
    <property type="match status" value="1"/>
</dbReference>